<dbReference type="InterPro" id="IPR001878">
    <property type="entry name" value="Znf_CCHC"/>
</dbReference>
<dbReference type="GO" id="GO:0016567">
    <property type="term" value="P:protein ubiquitination"/>
    <property type="evidence" value="ECO:0007669"/>
    <property type="project" value="InterPro"/>
</dbReference>
<feature type="compositionally biased region" description="Basic residues" evidence="7">
    <location>
        <begin position="709"/>
        <end position="728"/>
    </location>
</feature>
<reference evidence="12" key="1">
    <citation type="submission" date="2025-08" db="UniProtKB">
        <authorList>
            <consortium name="RefSeq"/>
        </authorList>
    </citation>
    <scope>IDENTIFICATION</scope>
    <source>
        <tissue evidence="12">Whole body</tissue>
    </source>
</reference>
<protein>
    <submittedName>
        <fullName evidence="12">E3 ubiquitin-protein ligase RBBP6 isoform X1</fullName>
    </submittedName>
</protein>
<sequence>MSVHYKFKSAISYDTITFDGLHISVKDLKKAILHQKQIGKNTDFDLQVINAQTNEEYTNDQTLIPKNTSLIVSRIPLTTQQKKAWERAEQNNQLVLSKQILNLDSHEPDSIKLKGADLLGSNASEEEKINAMMAQSTQEYDPSNFVKIRGGNQYGEVPPNYVCHRCHNPGHWIKNCPNNNTTSDPVDIKKATGIPRGFLVPVDGPSVPGAMLTGLGTFAVPSIDQEAYKQSMKPQKKQETQLEKVIIPEDLLCNLCSDLLTDAIMMPCCGTSFCDECIRNALLESEENECPDCHGKEISPETLIPNRYLRNAVNGFKDKTGYSKRIEAAKVKVSPIKDQPIIPEINIDPPPKEEMIISVSAQSLPSDSSTQVSKVDIYQKIAAVGDPIDKNQRNYSAIGTINNNNNNTTSHNHSTFKPQGQSQVQSQAPPVSVSNNSRPNNTNVHIPGNNSYQNTRHTSKSTESRVSHISRYNSQSLSIPPHPHLRTCLPLGPADISIPPPPFAHPPPSIQPDVAYNQMQPIHNPPPPGLDRNSSPANASSDEGMHPPESTHHHQMDKFENQTGTLQSMIRGGYATGYYPPPMSNYDHYNMPMDMRSRGFHRGYSRRPTRGQQIESSYRPDFRNGGNYINNKRTIDDPLAVFQRILRERDNKRRDMRNRHSISRSRSRSLSRSRSRERSRSISRSPSRIMKHRTRSISRSPLPRNRSITPRRRSRTRSRSPVRKRKKSLSPVKRLPMKTRRRTRSPSRDISGRRSRSLSLHRRTRSRSRSPIHRNRISPSLRFRSRSPTFYSSPARFSNYHREDDNFGPKGGNWRGRGTWNKGTQPYHQSHRYRGQFEGHYDVGIDRPTEYAANYAQFDPHYAMDPNLVRDWDEIRDKEIREREKEKKLEEDKLKKKSKSHSPFKHHKVEKLRQEHKPSPEKNHKDSDKKDKGKRKKKKDTDVDKKKKKKSRDKKEKDDTKKSDEKEEESNEGEIKLEVQEINQDNQEPAAPGTSESPPPFESVAIKETVQIKDNITDELYGGLDEGAPVDTSWGSYKSPEISEPQTKSIAVEPVEEKPKEPEVLAELPERSKWEVEDDVGTSDDKFDASKSKEDRIPDNSEFHYDSQVSVTNEVLKRAENAIFQKTIRSLDVSGKKTVSDKFDSIKDKKPDVVKDKKIETEKYLGKDKKPDIVKEKKFDVSKEKKLENGKEKKIEGSRDKKIEIIKDKKQEVFKEKKPDISKDFKDKKLDVDKDKKNDVKDKKLDNLKDKKFERERRFNDKSETKTSIEKSSRKDDYTSRNKDKKHLESDASLDSLSIQREARKSGNSIQITIPTDSLDDKKSKEGIKRISAKERLGEKVEDKDDKHYKPRNEKRKASRSPVRVHSTLIVPEPLPRKIRATSKTRRDSLKKDRNSKNERISNSVHRPSRRDDDKISDNQRKKSETGRVTKMDDKHGRVTEQKSVVSKKDVRQDKKEEKKKEEKREEVIVKKPKPKEKEPEKKERKNRRLEPDRKIYDDEIALEHHEDDDDDKKLSKESDDSASSSSSSSSSSDSSPVRSKKKKKTKKRKKKHVKKKKLASSSDSDDSDSSSESDEANNNRHKKKKKKEQRKHKVHKKSIKKKKKSKHK</sequence>
<feature type="region of interest" description="Disordered" evidence="7">
    <location>
        <begin position="497"/>
        <end position="554"/>
    </location>
</feature>
<feature type="region of interest" description="Disordered" evidence="7">
    <location>
        <begin position="599"/>
        <end position="632"/>
    </location>
</feature>
<organism evidence="11 12">
    <name type="scientific">Sipha flava</name>
    <name type="common">yellow sugarcane aphid</name>
    <dbReference type="NCBI Taxonomy" id="143950"/>
    <lineage>
        <taxon>Eukaryota</taxon>
        <taxon>Metazoa</taxon>
        <taxon>Ecdysozoa</taxon>
        <taxon>Arthropoda</taxon>
        <taxon>Hexapoda</taxon>
        <taxon>Insecta</taxon>
        <taxon>Pterygota</taxon>
        <taxon>Neoptera</taxon>
        <taxon>Paraneoptera</taxon>
        <taxon>Hemiptera</taxon>
        <taxon>Sternorrhyncha</taxon>
        <taxon>Aphidomorpha</taxon>
        <taxon>Aphidoidea</taxon>
        <taxon>Aphididae</taxon>
        <taxon>Sipha</taxon>
    </lineage>
</organism>
<evidence type="ECO:0000256" key="6">
    <source>
        <dbReference type="PROSITE-ProRule" id="PRU00047"/>
    </source>
</evidence>
<feature type="compositionally biased region" description="Basic and acidic residues" evidence="7">
    <location>
        <begin position="1410"/>
        <end position="1520"/>
    </location>
</feature>
<evidence type="ECO:0000313" key="12">
    <source>
        <dbReference type="RefSeq" id="XP_025417142.1"/>
    </source>
</evidence>
<dbReference type="PROSITE" id="PS50158">
    <property type="entry name" value="ZF_CCHC"/>
    <property type="match status" value="1"/>
</dbReference>
<dbReference type="Gene3D" id="3.10.20.90">
    <property type="entry name" value="Phosphatidylinositol 3-kinase Catalytic Subunit, Chain A, domain 1"/>
    <property type="match status" value="1"/>
</dbReference>
<accession>A0A8B8G2B5</accession>
<evidence type="ECO:0000256" key="3">
    <source>
        <dbReference type="ARBA" id="ARBA00022771"/>
    </source>
</evidence>
<feature type="region of interest" description="Disordered" evidence="7">
    <location>
        <begin position="1241"/>
        <end position="1609"/>
    </location>
</feature>
<dbReference type="PROSITE" id="PS50089">
    <property type="entry name" value="ZF_RING_2"/>
    <property type="match status" value="1"/>
</dbReference>
<dbReference type="RefSeq" id="XP_025417142.1">
    <property type="nucleotide sequence ID" value="XM_025561357.1"/>
</dbReference>
<feature type="compositionally biased region" description="Basic residues" evidence="7">
    <location>
        <begin position="753"/>
        <end position="776"/>
    </location>
</feature>
<dbReference type="InterPro" id="IPR033489">
    <property type="entry name" value="RBBP6"/>
</dbReference>
<feature type="compositionally biased region" description="Basic and acidic residues" evidence="7">
    <location>
        <begin position="1385"/>
        <end position="1400"/>
    </location>
</feature>
<dbReference type="PANTHER" id="PTHR15439">
    <property type="entry name" value="RETINOBLASTOMA-BINDING PROTEIN 6"/>
    <property type="match status" value="1"/>
</dbReference>
<dbReference type="Pfam" id="PF13696">
    <property type="entry name" value="zf-CCHC_2"/>
    <property type="match status" value="1"/>
</dbReference>
<feature type="region of interest" description="Disordered" evidence="7">
    <location>
        <begin position="884"/>
        <end position="1101"/>
    </location>
</feature>
<dbReference type="InterPro" id="IPR013083">
    <property type="entry name" value="Znf_RING/FYVE/PHD"/>
</dbReference>
<feature type="compositionally biased region" description="Basic and acidic residues" evidence="7">
    <location>
        <begin position="1055"/>
        <end position="1075"/>
    </location>
</feature>
<evidence type="ECO:0000313" key="11">
    <source>
        <dbReference type="Proteomes" id="UP000694846"/>
    </source>
</evidence>
<feature type="compositionally biased region" description="Pro residues" evidence="7">
    <location>
        <begin position="498"/>
        <end position="510"/>
    </location>
</feature>
<dbReference type="OrthoDB" id="106784at2759"/>
<dbReference type="FunFam" id="3.10.20.90:FF:000070">
    <property type="entry name" value="E3 ubiquitin-protein ligase RBBP6 isoform X2"/>
    <property type="match status" value="1"/>
</dbReference>
<dbReference type="Proteomes" id="UP000694846">
    <property type="component" value="Unplaced"/>
</dbReference>
<dbReference type="CTD" id="37857"/>
<feature type="compositionally biased region" description="Polar residues" evidence="7">
    <location>
        <begin position="1306"/>
        <end position="1316"/>
    </location>
</feature>
<proteinExistence type="predicted"/>
<keyword evidence="4" id="KW-0862">Zinc</keyword>
<feature type="compositionally biased region" description="Basic residues" evidence="7">
    <location>
        <begin position="895"/>
        <end position="910"/>
    </location>
</feature>
<keyword evidence="5" id="KW-0539">Nucleus</keyword>
<dbReference type="SMART" id="SM00343">
    <property type="entry name" value="ZnF_C2HC"/>
    <property type="match status" value="1"/>
</dbReference>
<feature type="compositionally biased region" description="Basic and acidic residues" evidence="7">
    <location>
        <begin position="1083"/>
        <end position="1101"/>
    </location>
</feature>
<dbReference type="GO" id="GO:0003676">
    <property type="term" value="F:nucleic acid binding"/>
    <property type="evidence" value="ECO:0007669"/>
    <property type="project" value="InterPro"/>
</dbReference>
<dbReference type="GO" id="GO:0006397">
    <property type="term" value="P:mRNA processing"/>
    <property type="evidence" value="ECO:0007669"/>
    <property type="project" value="InterPro"/>
</dbReference>
<evidence type="ECO:0000256" key="7">
    <source>
        <dbReference type="SAM" id="MobiDB-lite"/>
    </source>
</evidence>
<dbReference type="GeneID" id="112688252"/>
<feature type="compositionally biased region" description="Basic and acidic residues" evidence="7">
    <location>
        <begin position="1319"/>
        <end position="1352"/>
    </location>
</feature>
<feature type="domain" description="RING-type" evidence="8">
    <location>
        <begin position="253"/>
        <end position="294"/>
    </location>
</feature>
<dbReference type="GO" id="GO:0005634">
    <property type="term" value="C:nucleus"/>
    <property type="evidence" value="ECO:0007669"/>
    <property type="project" value="UniProtKB-SubCell"/>
</dbReference>
<dbReference type="PROSITE" id="PS51282">
    <property type="entry name" value="DWNN"/>
    <property type="match status" value="1"/>
</dbReference>
<feature type="compositionally biased region" description="Basic and acidic residues" evidence="7">
    <location>
        <begin position="953"/>
        <end position="965"/>
    </location>
</feature>
<feature type="compositionally biased region" description="Basic residues" evidence="7">
    <location>
        <begin position="1580"/>
        <end position="1609"/>
    </location>
</feature>
<dbReference type="SMART" id="SM01180">
    <property type="entry name" value="DWNN"/>
    <property type="match status" value="1"/>
</dbReference>
<evidence type="ECO:0000259" key="8">
    <source>
        <dbReference type="PROSITE" id="PS50089"/>
    </source>
</evidence>
<evidence type="ECO:0000256" key="4">
    <source>
        <dbReference type="ARBA" id="ARBA00022833"/>
    </source>
</evidence>
<keyword evidence="2" id="KW-0479">Metal-binding</keyword>
<dbReference type="CDD" id="cd16620">
    <property type="entry name" value="vRING-HC-C4C4_RBBP6"/>
    <property type="match status" value="1"/>
</dbReference>
<comment type="subcellular location">
    <subcellularLocation>
        <location evidence="1">Nucleus</location>
    </subcellularLocation>
</comment>
<evidence type="ECO:0000256" key="1">
    <source>
        <dbReference type="ARBA" id="ARBA00004123"/>
    </source>
</evidence>
<feature type="compositionally biased region" description="Low complexity" evidence="7">
    <location>
        <begin position="403"/>
        <end position="444"/>
    </location>
</feature>
<feature type="domain" description="DWNN" evidence="10">
    <location>
        <begin position="3"/>
        <end position="76"/>
    </location>
</feature>
<evidence type="ECO:0000256" key="5">
    <source>
        <dbReference type="ARBA" id="ARBA00023242"/>
    </source>
</evidence>
<dbReference type="Pfam" id="PF08783">
    <property type="entry name" value="DWNN"/>
    <property type="match status" value="1"/>
</dbReference>
<feature type="compositionally biased region" description="Polar residues" evidence="7">
    <location>
        <begin position="532"/>
        <end position="541"/>
    </location>
</feature>
<dbReference type="GO" id="GO:0008270">
    <property type="term" value="F:zinc ion binding"/>
    <property type="evidence" value="ECO:0007669"/>
    <property type="project" value="UniProtKB-KW"/>
</dbReference>
<feature type="compositionally biased region" description="Basic and acidic residues" evidence="7">
    <location>
        <begin position="884"/>
        <end position="894"/>
    </location>
</feature>
<dbReference type="GO" id="GO:0006511">
    <property type="term" value="P:ubiquitin-dependent protein catabolic process"/>
    <property type="evidence" value="ECO:0007669"/>
    <property type="project" value="TreeGrafter"/>
</dbReference>
<dbReference type="SUPFAM" id="SSF57850">
    <property type="entry name" value="RING/U-box"/>
    <property type="match status" value="1"/>
</dbReference>
<dbReference type="InterPro" id="IPR001841">
    <property type="entry name" value="Znf_RING"/>
</dbReference>
<feature type="region of interest" description="Disordered" evidence="7">
    <location>
        <begin position="650"/>
        <end position="794"/>
    </location>
</feature>
<feature type="region of interest" description="Disordered" evidence="7">
    <location>
        <begin position="403"/>
        <end position="469"/>
    </location>
</feature>
<feature type="compositionally biased region" description="Basic residues" evidence="7">
    <location>
        <begin position="735"/>
        <end position="745"/>
    </location>
</feature>
<dbReference type="GO" id="GO:0061630">
    <property type="term" value="F:ubiquitin protein ligase activity"/>
    <property type="evidence" value="ECO:0007669"/>
    <property type="project" value="InterPro"/>
</dbReference>
<feature type="compositionally biased region" description="Basic residues" evidence="7">
    <location>
        <begin position="599"/>
        <end position="609"/>
    </location>
</feature>
<feature type="compositionally biased region" description="Basic and acidic residues" evidence="7">
    <location>
        <begin position="1241"/>
        <end position="1290"/>
    </location>
</feature>
<dbReference type="Gene3D" id="4.10.60.10">
    <property type="entry name" value="Zinc finger, CCHC-type"/>
    <property type="match status" value="1"/>
</dbReference>
<dbReference type="Gene3D" id="3.30.40.10">
    <property type="entry name" value="Zinc/RING finger domain, C3HC4 (zinc finger)"/>
    <property type="match status" value="1"/>
</dbReference>
<feature type="compositionally biased region" description="Basic and acidic residues" evidence="7">
    <location>
        <begin position="543"/>
        <end position="554"/>
    </location>
</feature>
<keyword evidence="11" id="KW-1185">Reference proteome</keyword>
<dbReference type="SUPFAM" id="SSF57756">
    <property type="entry name" value="Retrovirus zinc finger-like domains"/>
    <property type="match status" value="1"/>
</dbReference>
<keyword evidence="3 6" id="KW-0863">Zinc-finger</keyword>
<evidence type="ECO:0000259" key="9">
    <source>
        <dbReference type="PROSITE" id="PS50158"/>
    </source>
</evidence>
<feature type="compositionally biased region" description="Basic residues" evidence="7">
    <location>
        <begin position="654"/>
        <end position="673"/>
    </location>
</feature>
<feature type="compositionally biased region" description="Low complexity" evidence="7">
    <location>
        <begin position="1522"/>
        <end position="1538"/>
    </location>
</feature>
<dbReference type="PANTHER" id="PTHR15439:SF0">
    <property type="entry name" value="CELL DIVISION CYCLE AND APOPTOSIS REGULATOR PROTEIN 1-RELATED"/>
    <property type="match status" value="1"/>
</dbReference>
<feature type="compositionally biased region" description="Basic residues" evidence="7">
    <location>
        <begin position="1539"/>
        <end position="1559"/>
    </location>
</feature>
<evidence type="ECO:0000259" key="10">
    <source>
        <dbReference type="PROSITE" id="PS51282"/>
    </source>
</evidence>
<feature type="domain" description="CCHC-type" evidence="9">
    <location>
        <begin position="163"/>
        <end position="178"/>
    </location>
</feature>
<dbReference type="InterPro" id="IPR014891">
    <property type="entry name" value="DWNN_domain"/>
</dbReference>
<dbReference type="InterPro" id="IPR036875">
    <property type="entry name" value="Znf_CCHC_sf"/>
</dbReference>
<gene>
    <name evidence="12" type="primary">LOC112688252</name>
</gene>
<evidence type="ECO:0000256" key="2">
    <source>
        <dbReference type="ARBA" id="ARBA00022723"/>
    </source>
</evidence>
<name>A0A8B8G2B5_9HEMI</name>
<feature type="compositionally biased region" description="Basic and acidic residues" evidence="7">
    <location>
        <begin position="911"/>
        <end position="931"/>
    </location>
</feature>
<feature type="compositionally biased region" description="Acidic residues" evidence="7">
    <location>
        <begin position="1564"/>
        <end position="1576"/>
    </location>
</feature>
<dbReference type="InterPro" id="IPR025829">
    <property type="entry name" value="Zn_knuckle_CX2CX3GHX4C"/>
</dbReference>